<evidence type="ECO:0000256" key="2">
    <source>
        <dbReference type="ARBA" id="ARBA00022670"/>
    </source>
</evidence>
<dbReference type="InterPro" id="IPR027065">
    <property type="entry name" value="Lon_Prtase"/>
</dbReference>
<name>A0A1I6HG75_9EURY</name>
<dbReference type="GO" id="GO:0004252">
    <property type="term" value="F:serine-type endopeptidase activity"/>
    <property type="evidence" value="ECO:0007669"/>
    <property type="project" value="InterPro"/>
</dbReference>
<proteinExistence type="predicted"/>
<dbReference type="GO" id="GO:0030163">
    <property type="term" value="P:protein catabolic process"/>
    <property type="evidence" value="ECO:0007669"/>
    <property type="project" value="InterPro"/>
</dbReference>
<dbReference type="GO" id="GO:0005524">
    <property type="term" value="F:ATP binding"/>
    <property type="evidence" value="ECO:0007669"/>
    <property type="project" value="InterPro"/>
</dbReference>
<dbReference type="STRING" id="555875.SAMN04488124_2210"/>
<dbReference type="Pfam" id="PF20442">
    <property type="entry name" value="BrxL_N"/>
    <property type="match status" value="1"/>
</dbReference>
<dbReference type="Pfam" id="PF05362">
    <property type="entry name" value="Lon_C"/>
    <property type="match status" value="1"/>
</dbReference>
<dbReference type="OrthoDB" id="30926at2157"/>
<evidence type="ECO:0000259" key="3">
    <source>
        <dbReference type="Pfam" id="PF05362"/>
    </source>
</evidence>
<dbReference type="InterPro" id="IPR008269">
    <property type="entry name" value="Lon_proteolytic"/>
</dbReference>
<protein>
    <submittedName>
        <fullName evidence="5">ATP-dependent Lon protease</fullName>
    </submittedName>
</protein>
<keyword evidence="6" id="KW-1185">Reference proteome</keyword>
<dbReference type="InterPro" id="IPR020568">
    <property type="entry name" value="Ribosomal_Su5_D2-typ_SF"/>
</dbReference>
<dbReference type="InterPro" id="IPR014721">
    <property type="entry name" value="Ribsml_uS5_D2-typ_fold_subgr"/>
</dbReference>
<feature type="domain" description="Lon proteolytic" evidence="3">
    <location>
        <begin position="513"/>
        <end position="662"/>
    </location>
</feature>
<keyword evidence="2 5" id="KW-0378">Hydrolase</keyword>
<dbReference type="GO" id="GO:0006508">
    <property type="term" value="P:proteolysis"/>
    <property type="evidence" value="ECO:0007669"/>
    <property type="project" value="UniProtKB-KW"/>
</dbReference>
<dbReference type="InterPro" id="IPR027417">
    <property type="entry name" value="P-loop_NTPase"/>
</dbReference>
<dbReference type="Gene3D" id="3.30.230.10">
    <property type="match status" value="1"/>
</dbReference>
<comment type="subcellular location">
    <subcellularLocation>
        <location evidence="1">Endomembrane system</location>
        <topology evidence="1">Multi-pass membrane protein</topology>
    </subcellularLocation>
</comment>
<feature type="domain" description="BREX system Lon protease-like BrxL N-terminal" evidence="4">
    <location>
        <begin position="13"/>
        <end position="143"/>
    </location>
</feature>
<dbReference type="GO" id="GO:0004176">
    <property type="term" value="F:ATP-dependent peptidase activity"/>
    <property type="evidence" value="ECO:0007669"/>
    <property type="project" value="InterPro"/>
</dbReference>
<dbReference type="EMBL" id="FOYS01000003">
    <property type="protein sequence ID" value="SFR53493.1"/>
    <property type="molecule type" value="Genomic_DNA"/>
</dbReference>
<dbReference type="RefSeq" id="WP_089880623.1">
    <property type="nucleotide sequence ID" value="NZ_FOYS01000003.1"/>
</dbReference>
<reference evidence="6" key="1">
    <citation type="submission" date="2016-10" db="EMBL/GenBank/DDBJ databases">
        <authorList>
            <person name="Varghese N."/>
            <person name="Submissions S."/>
        </authorList>
    </citation>
    <scope>NUCLEOTIDE SEQUENCE [LARGE SCALE GENOMIC DNA]</scope>
    <source>
        <strain evidence="6">CGMCC 1.8711</strain>
    </source>
</reference>
<dbReference type="SUPFAM" id="SSF52540">
    <property type="entry name" value="P-loop containing nucleoside triphosphate hydrolases"/>
    <property type="match status" value="1"/>
</dbReference>
<evidence type="ECO:0000256" key="1">
    <source>
        <dbReference type="ARBA" id="ARBA00004127"/>
    </source>
</evidence>
<accession>A0A1I6HG75</accession>
<dbReference type="PANTHER" id="PTHR10046">
    <property type="entry name" value="ATP DEPENDENT LON PROTEASE FAMILY MEMBER"/>
    <property type="match status" value="1"/>
</dbReference>
<sequence>MTTEDVDQKALDVFPGRVVRKDLVQDIKSGVNVPTYVLEYLIGQYCATDDEESLEEGLEKVKQILSKHYVRPDEAEYVKSEVRERGRYRVIDKVTVRLDEQQDAYIGSFVNLGLNDVEVHEHLVSKHPKLLGGGVWAIIDLEYLPDNANSPKSLFGIESFKPIQVSNLDLDQLKDRRREFTRDEWMDLLLQSVGYDPSAFSDREKLLFLTRCLPLVESNYNYVELGPRGTGKSYLYREISPHSILISGGKTTVAKLFLNLNTGRIGLVGRWDVVAFDEVGGLQFSDSEAVQMLKDYMESGSFSRGTEELTAQASMVYVGNIDLDVEGVLKSSHLFEPFPDDMQDLALIDRFHYYLPGWEVPKMRSEFFGDQFGFIVDYFAEFVRELRKESYGDAINEEFAFGDHLNQRDERAVRKTVSGLLKLLHPHGEYTKEELREYLEFAMEGRRRVKEQLKRMGGMEYRAVEFSYLDLATKEELYVPVPEEADEALIPPGTQQAGTVYTIGESEGRHAPFRIETQTLPGSGKTNISGTPGKKMKESFETACDYLQANMRELRRDETLDEYNINVQVLNPSDANEGGETSVGLLVGIVSGILDRPVRSQAVVLGAMSLMGELVAVSSLIDKLQLAADSGAKTVLLPAKNKEDLAKIPDELLDQLQLVFYTDPLDAASKAIELE</sequence>
<dbReference type="SUPFAM" id="SSF54211">
    <property type="entry name" value="Ribosomal protein S5 domain 2-like"/>
    <property type="match status" value="1"/>
</dbReference>
<evidence type="ECO:0000259" key="4">
    <source>
        <dbReference type="Pfam" id="PF20442"/>
    </source>
</evidence>
<dbReference type="GO" id="GO:0012505">
    <property type="term" value="C:endomembrane system"/>
    <property type="evidence" value="ECO:0007669"/>
    <property type="project" value="UniProtKB-SubCell"/>
</dbReference>
<dbReference type="InterPro" id="IPR014061">
    <property type="entry name" value="BrxL-like"/>
</dbReference>
<dbReference type="Proteomes" id="UP000243250">
    <property type="component" value="Unassembled WGS sequence"/>
</dbReference>
<organism evidence="5 6">
    <name type="scientific">Halogeometricum limi</name>
    <dbReference type="NCBI Taxonomy" id="555875"/>
    <lineage>
        <taxon>Archaea</taxon>
        <taxon>Methanobacteriati</taxon>
        <taxon>Methanobacteriota</taxon>
        <taxon>Stenosarchaea group</taxon>
        <taxon>Halobacteria</taxon>
        <taxon>Halobacteriales</taxon>
        <taxon>Haloferacaceae</taxon>
        <taxon>Halogeometricum</taxon>
    </lineage>
</organism>
<keyword evidence="2 5" id="KW-0645">Protease</keyword>
<dbReference type="PRINTS" id="PR00830">
    <property type="entry name" value="ENDOLAPTASE"/>
</dbReference>
<evidence type="ECO:0000313" key="6">
    <source>
        <dbReference type="Proteomes" id="UP000243250"/>
    </source>
</evidence>
<dbReference type="AlphaFoldDB" id="A0A1I6HG75"/>
<dbReference type="Pfam" id="PF13337">
    <property type="entry name" value="BrxL_ATPase"/>
    <property type="match status" value="1"/>
</dbReference>
<evidence type="ECO:0000313" key="5">
    <source>
        <dbReference type="EMBL" id="SFR53493.1"/>
    </source>
</evidence>
<gene>
    <name evidence="5" type="ORF">SAMN04488124_2210</name>
</gene>
<dbReference type="InterPro" id="IPR013473">
    <property type="entry name" value="BrxL"/>
</dbReference>
<dbReference type="NCBIfam" id="TIGR02653">
    <property type="entry name" value="Lon_rel_chp"/>
    <property type="match status" value="1"/>
</dbReference>
<dbReference type="NCBIfam" id="TIGR02688">
    <property type="entry name" value="BREX system Lon protease-like protein BrxL"/>
    <property type="match status" value="1"/>
</dbReference>
<dbReference type="InterPro" id="IPR046838">
    <property type="entry name" value="BrxL_N"/>
</dbReference>